<gene>
    <name evidence="2" type="ORF">AFE02nite_33560</name>
</gene>
<dbReference type="PROSITE" id="PS51464">
    <property type="entry name" value="SIS"/>
    <property type="match status" value="2"/>
</dbReference>
<reference evidence="2 3" key="1">
    <citation type="submission" date="2019-07" db="EMBL/GenBank/DDBJ databases">
        <title>Whole genome shotgun sequence of Actinotalea fermentans NBRC 105374.</title>
        <authorList>
            <person name="Hosoyama A."/>
            <person name="Uohara A."/>
            <person name="Ohji S."/>
            <person name="Ichikawa N."/>
        </authorList>
    </citation>
    <scope>NUCLEOTIDE SEQUENCE [LARGE SCALE GENOMIC DNA]</scope>
    <source>
        <strain evidence="2 3">NBRC 105374</strain>
    </source>
</reference>
<dbReference type="SUPFAM" id="SSF53697">
    <property type="entry name" value="SIS domain"/>
    <property type="match status" value="1"/>
</dbReference>
<feature type="domain" description="SIS" evidence="1">
    <location>
        <begin position="116"/>
        <end position="259"/>
    </location>
</feature>
<organism evidence="2 3">
    <name type="scientific">Actinotalea fermentans</name>
    <dbReference type="NCBI Taxonomy" id="43671"/>
    <lineage>
        <taxon>Bacteria</taxon>
        <taxon>Bacillati</taxon>
        <taxon>Actinomycetota</taxon>
        <taxon>Actinomycetes</taxon>
        <taxon>Micrococcales</taxon>
        <taxon>Cellulomonadaceae</taxon>
        <taxon>Actinotalea</taxon>
    </lineage>
</organism>
<feature type="domain" description="SIS" evidence="1">
    <location>
        <begin position="1"/>
        <end position="94"/>
    </location>
</feature>
<accession>A0A511Z2E7</accession>
<evidence type="ECO:0000313" key="2">
    <source>
        <dbReference type="EMBL" id="GEN81622.1"/>
    </source>
</evidence>
<dbReference type="Proteomes" id="UP000321484">
    <property type="component" value="Unassembled WGS sequence"/>
</dbReference>
<dbReference type="AlphaFoldDB" id="A0A511Z2E7"/>
<comment type="caution">
    <text evidence="2">The sequence shown here is derived from an EMBL/GenBank/DDBJ whole genome shotgun (WGS) entry which is preliminary data.</text>
</comment>
<evidence type="ECO:0000313" key="3">
    <source>
        <dbReference type="Proteomes" id="UP000321484"/>
    </source>
</evidence>
<sequence>MTGEPDVAPVVPLVLPQSGASPDLLAVVAGARAAGRRVVAFTNAADSPLAREADVHVDLSAGPERSVAATKSYTAELLALFATVRVAAGEPWEAVVAWASAAADVARGAVPAAEEWARTVVAGWGRPDHAVMVGRGASLASALEGALKLVETSGIAASGWSSAEVRHGPLGQVSSGVPFVTFGVGAPGDQSTVDAALAAADLGARVIAVGCGHPGAAHVFEMDGRAGLDPALVPLVDIIAAQHLALAASLGRGRDPDHPRGLSKVTLTR</sequence>
<dbReference type="PANTHER" id="PTHR10937">
    <property type="entry name" value="GLUCOSAMINE--FRUCTOSE-6-PHOSPHATE AMINOTRANSFERASE, ISOMERIZING"/>
    <property type="match status" value="1"/>
</dbReference>
<dbReference type="InterPro" id="IPR046348">
    <property type="entry name" value="SIS_dom_sf"/>
</dbReference>
<proteinExistence type="predicted"/>
<keyword evidence="3" id="KW-1185">Reference proteome</keyword>
<dbReference type="Pfam" id="PF01380">
    <property type="entry name" value="SIS"/>
    <property type="match status" value="2"/>
</dbReference>
<dbReference type="InterPro" id="IPR035490">
    <property type="entry name" value="GlmS/FrlB_SIS"/>
</dbReference>
<dbReference type="RefSeq" id="WP_052113395.1">
    <property type="nucleotide sequence ID" value="NZ_BJYK01000014.1"/>
</dbReference>
<protein>
    <recommendedName>
        <fullName evidence="1">SIS domain-containing protein</fullName>
    </recommendedName>
</protein>
<dbReference type="CDD" id="cd05009">
    <property type="entry name" value="SIS_GlmS_GlmD_2"/>
    <property type="match status" value="1"/>
</dbReference>
<dbReference type="PANTHER" id="PTHR10937:SF8">
    <property type="entry name" value="AMINOTRANSFERASE-RELATED"/>
    <property type="match status" value="1"/>
</dbReference>
<name>A0A511Z2E7_9CELL</name>
<dbReference type="GO" id="GO:1901135">
    <property type="term" value="P:carbohydrate derivative metabolic process"/>
    <property type="evidence" value="ECO:0007669"/>
    <property type="project" value="InterPro"/>
</dbReference>
<dbReference type="GO" id="GO:0097367">
    <property type="term" value="F:carbohydrate derivative binding"/>
    <property type="evidence" value="ECO:0007669"/>
    <property type="project" value="InterPro"/>
</dbReference>
<evidence type="ECO:0000259" key="1">
    <source>
        <dbReference type="PROSITE" id="PS51464"/>
    </source>
</evidence>
<dbReference type="InterPro" id="IPR001347">
    <property type="entry name" value="SIS_dom"/>
</dbReference>
<dbReference type="Gene3D" id="3.40.50.10490">
    <property type="entry name" value="Glucose-6-phosphate isomerase like protein, domain 1"/>
    <property type="match status" value="2"/>
</dbReference>
<dbReference type="EMBL" id="BJYK01000014">
    <property type="protein sequence ID" value="GEN81622.1"/>
    <property type="molecule type" value="Genomic_DNA"/>
</dbReference>
<dbReference type="OrthoDB" id="367283at2"/>